<proteinExistence type="predicted"/>
<evidence type="ECO:0000313" key="1">
    <source>
        <dbReference type="EMBL" id="KKN27446.1"/>
    </source>
</evidence>
<dbReference type="AlphaFoldDB" id="A0A0F9RR25"/>
<accession>A0A0F9RR25</accession>
<dbReference type="EMBL" id="LAZR01002637">
    <property type="protein sequence ID" value="KKN27446.1"/>
    <property type="molecule type" value="Genomic_DNA"/>
</dbReference>
<name>A0A0F9RR25_9ZZZZ</name>
<organism evidence="1">
    <name type="scientific">marine sediment metagenome</name>
    <dbReference type="NCBI Taxonomy" id="412755"/>
    <lineage>
        <taxon>unclassified sequences</taxon>
        <taxon>metagenomes</taxon>
        <taxon>ecological metagenomes</taxon>
    </lineage>
</organism>
<comment type="caution">
    <text evidence="1">The sequence shown here is derived from an EMBL/GenBank/DDBJ whole genome shotgun (WGS) entry which is preliminary data.</text>
</comment>
<sequence>MDKFYISPETQAIVIQYFIKHGKAMRKYNDDILKKAKELGLTTPDIREGNVKD</sequence>
<reference evidence="1" key="1">
    <citation type="journal article" date="2015" name="Nature">
        <title>Complex archaea that bridge the gap between prokaryotes and eukaryotes.</title>
        <authorList>
            <person name="Spang A."/>
            <person name="Saw J.H."/>
            <person name="Jorgensen S.L."/>
            <person name="Zaremba-Niedzwiedzka K."/>
            <person name="Martijn J."/>
            <person name="Lind A.E."/>
            <person name="van Eijk R."/>
            <person name="Schleper C."/>
            <person name="Guy L."/>
            <person name="Ettema T.J."/>
        </authorList>
    </citation>
    <scope>NUCLEOTIDE SEQUENCE</scope>
</reference>
<protein>
    <submittedName>
        <fullName evidence="1">Uncharacterized protein</fullName>
    </submittedName>
</protein>
<gene>
    <name evidence="1" type="ORF">LCGC14_0864610</name>
</gene>